<dbReference type="SUPFAM" id="SSF51735">
    <property type="entry name" value="NAD(P)-binding Rossmann-fold domains"/>
    <property type="match status" value="1"/>
</dbReference>
<accession>A0ABR9QLG6</accession>
<dbReference type="RefSeq" id="WP_193537904.1">
    <property type="nucleotide sequence ID" value="NZ_JADCLJ010000022.1"/>
</dbReference>
<dbReference type="EMBL" id="JADCLJ010000022">
    <property type="protein sequence ID" value="MBE4909352.1"/>
    <property type="molecule type" value="Genomic_DNA"/>
</dbReference>
<dbReference type="InterPro" id="IPR001509">
    <property type="entry name" value="Epimerase_deHydtase"/>
</dbReference>
<evidence type="ECO:0000313" key="2">
    <source>
        <dbReference type="EMBL" id="MBE4909352.1"/>
    </source>
</evidence>
<dbReference type="Proteomes" id="UP001516662">
    <property type="component" value="Unassembled WGS sequence"/>
</dbReference>
<keyword evidence="3" id="KW-1185">Reference proteome</keyword>
<proteinExistence type="predicted"/>
<dbReference type="InterPro" id="IPR036291">
    <property type="entry name" value="NAD(P)-bd_dom_sf"/>
</dbReference>
<sequence>MRVLLVGGLGLIGYSLCCQLIEEEIDVFALDNVSNEHNDKEERLLQIGRNAFFQYSSLETDYRTKKEKFDVIIYCLYDPIDRQDNMNMGNNIELEKHLKNALDYSRDYGSKFMLVSGSKESGVRLTENDNEKRPFSEKDDGKLYFIQEQLVIEAFKDKGEQFSIVRLNFDDIEIENVNQIKTFHLYQTKEKSIFQMTTSSNGTGEGLGIITDWLQNNWNRED</sequence>
<reference evidence="2 3" key="1">
    <citation type="submission" date="2020-10" db="EMBL/GenBank/DDBJ databases">
        <title>Bacillus sp. HD4P25, an endophyte from a halophyte.</title>
        <authorList>
            <person name="Sun J.-Q."/>
        </authorList>
    </citation>
    <scope>NUCLEOTIDE SEQUENCE [LARGE SCALE GENOMIC DNA]</scope>
    <source>
        <strain evidence="2 3">YIM 93174</strain>
    </source>
</reference>
<comment type="caution">
    <text evidence="2">The sequence shown here is derived from an EMBL/GenBank/DDBJ whole genome shotgun (WGS) entry which is preliminary data.</text>
</comment>
<name>A0ABR9QLG6_9BACI</name>
<feature type="domain" description="NAD-dependent epimerase/dehydratase" evidence="1">
    <location>
        <begin position="3"/>
        <end position="135"/>
    </location>
</feature>
<evidence type="ECO:0000259" key="1">
    <source>
        <dbReference type="Pfam" id="PF01370"/>
    </source>
</evidence>
<organism evidence="2 3">
    <name type="scientific">Litchfieldia luteola</name>
    <dbReference type="NCBI Taxonomy" id="682179"/>
    <lineage>
        <taxon>Bacteria</taxon>
        <taxon>Bacillati</taxon>
        <taxon>Bacillota</taxon>
        <taxon>Bacilli</taxon>
        <taxon>Bacillales</taxon>
        <taxon>Bacillaceae</taxon>
        <taxon>Litchfieldia</taxon>
    </lineage>
</organism>
<protein>
    <submittedName>
        <fullName evidence="2">NAD-dependent epimerase/dehydratase family protein</fullName>
    </submittedName>
</protein>
<evidence type="ECO:0000313" key="3">
    <source>
        <dbReference type="Proteomes" id="UP001516662"/>
    </source>
</evidence>
<gene>
    <name evidence="2" type="ORF">IMZ08_14975</name>
</gene>
<dbReference type="Gene3D" id="3.40.50.720">
    <property type="entry name" value="NAD(P)-binding Rossmann-like Domain"/>
    <property type="match status" value="1"/>
</dbReference>
<dbReference type="Pfam" id="PF01370">
    <property type="entry name" value="Epimerase"/>
    <property type="match status" value="1"/>
</dbReference>